<gene>
    <name evidence="6" type="ORF">FM119_00270</name>
</gene>
<feature type="region of interest" description="Disordered" evidence="4">
    <location>
        <begin position="408"/>
        <end position="442"/>
    </location>
</feature>
<dbReference type="Proteomes" id="UP000196778">
    <property type="component" value="Unassembled WGS sequence"/>
</dbReference>
<dbReference type="Pfam" id="PF13229">
    <property type="entry name" value="Beta_helix"/>
    <property type="match status" value="1"/>
</dbReference>
<sequence>MAPRLTAPDRAVLTVAAGSPDCHQTIASALAAARDGDIVSIRPGVYPESLLVDRSVTLSGVGDAGGVRIEPVAGAAVRSRAGVARISGITVARASGDVAVDVESGALSLDECVVEAATEVAVVVRADARLAVTGSRLGNSSGAGVLVFEGGAAELAGTRLSGVATTALVVRGPSEAQLDDVRISGCDGGVLVADGARLVVTASRIDGAGGAAATVEGGGRLEMSDVGIGDGAVGVLAGSGAEVTLTDVRMDGLGAQGVVGMGGAVIALERVIVADGAAHAVQLVEDARLDADSCRFTDAGHDAVVVSGTSALRLVSSRIERADGVGVLASGEATASLVDVVVVAATAAGVLVRDDARADVEGGALRDCGAGSVWEGRASGAVSGTVVSGTERPSEIGAETDVTVTLGDDEGAGAEARGAGGAHDGAEDEGARASGGQGGRDGEELERLLAELDALVGLDGVKRQVETLVRMHQMAEKRAEAGLPSPPVSRHLVFAGSPGTGKTTVARLYGRILAALGVVRTGQLVEVARPDLVAAVIGGTAIKTSERFTEALGGVLFIDEAYALSKDSGSSNDFGGEAIDTLVKLMEDHRDDVVVIVAGYTNDMRSFMAANPGLSSRFSRTVEFSDYASAEMVTIVEGLCRANHYSLEFETRAALHNYFTELPRDETFGNGRTARKVFEEMLGRQAYRLGSTADVDALTLTRLIPDDLGPLPGSSIGAGVGRVDEERVEQLLATLRELVGLDDVKAEVQGMVDLLTSARRRQAAGLPAPSLSRHLIFAGPPGTGKTTVARLYGSLLTALGVLAQGQVTEVSRADLVGEYVGHTARRTTEAFDRARGGVLFIDEAYTLSSGGGGGNDFGKESVDTLVKLMEDHRDEVVVIAAGYEREMGDFLATNPGLDSRFSHRVRFANYTPDELVTIVNQHATASGYECTGPTVAALRGHFSSVDRTASFGNGRYARQVMDAAIANHARRTRSITAPSMDDLVLLLPEDVPGPGEIGA</sequence>
<dbReference type="SUPFAM" id="SSF51126">
    <property type="entry name" value="Pectin lyase-like"/>
    <property type="match status" value="2"/>
</dbReference>
<dbReference type="InterPro" id="IPR003593">
    <property type="entry name" value="AAA+_ATPase"/>
</dbReference>
<dbReference type="InterPro" id="IPR050773">
    <property type="entry name" value="CbxX/CfxQ_RuBisCO_ESX"/>
</dbReference>
<dbReference type="PANTHER" id="PTHR43392:SF2">
    <property type="entry name" value="AAA-TYPE ATPASE FAMILY PROTEIN _ ANKYRIN REPEAT FAMILY PROTEIN"/>
    <property type="match status" value="1"/>
</dbReference>
<organism evidence="6 7">
    <name type="scientific">Mycetocola reblochoni REB411</name>
    <dbReference type="NCBI Taxonomy" id="1255698"/>
    <lineage>
        <taxon>Bacteria</taxon>
        <taxon>Bacillati</taxon>
        <taxon>Actinomycetota</taxon>
        <taxon>Actinomycetes</taxon>
        <taxon>Micrococcales</taxon>
        <taxon>Microbacteriaceae</taxon>
        <taxon>Mycetocola</taxon>
    </lineage>
</organism>
<name>A0A1R4I7T5_9MICO</name>
<keyword evidence="3" id="KW-0067">ATP-binding</keyword>
<feature type="domain" description="AAA+ ATPase" evidence="5">
    <location>
        <begin position="771"/>
        <end position="911"/>
    </location>
</feature>
<dbReference type="InterPro" id="IPR027417">
    <property type="entry name" value="P-loop_NTPase"/>
</dbReference>
<dbReference type="Pfam" id="PF17866">
    <property type="entry name" value="AAA_lid_6"/>
    <property type="match status" value="2"/>
</dbReference>
<dbReference type="PRINTS" id="PR00819">
    <property type="entry name" value="CBXCFQXSUPER"/>
</dbReference>
<evidence type="ECO:0000256" key="4">
    <source>
        <dbReference type="SAM" id="MobiDB-lite"/>
    </source>
</evidence>
<evidence type="ECO:0000256" key="1">
    <source>
        <dbReference type="ARBA" id="ARBA00010378"/>
    </source>
</evidence>
<dbReference type="RefSeq" id="WP_087135693.1">
    <property type="nucleotide sequence ID" value="NZ_FUKR01000002.1"/>
</dbReference>
<dbReference type="SMART" id="SM00382">
    <property type="entry name" value="AAA"/>
    <property type="match status" value="2"/>
</dbReference>
<dbReference type="SUPFAM" id="SSF52540">
    <property type="entry name" value="P-loop containing nucleoside triphosphate hydrolases"/>
    <property type="match status" value="2"/>
</dbReference>
<dbReference type="InterPro" id="IPR039448">
    <property type="entry name" value="Beta_helix"/>
</dbReference>
<dbReference type="InterPro" id="IPR011050">
    <property type="entry name" value="Pectin_lyase_fold/virulence"/>
</dbReference>
<dbReference type="FunFam" id="3.40.50.300:FF:000216">
    <property type="entry name" value="Type VII secretion ATPase EccA"/>
    <property type="match status" value="2"/>
</dbReference>
<protein>
    <recommendedName>
        <fullName evidence="5">AAA+ ATPase domain-containing protein</fullName>
    </recommendedName>
</protein>
<dbReference type="InterPro" id="IPR003959">
    <property type="entry name" value="ATPase_AAA_core"/>
</dbReference>
<proteinExistence type="inferred from homology"/>
<dbReference type="Gene3D" id="2.160.20.10">
    <property type="entry name" value="Single-stranded right-handed beta-helix, Pectin lyase-like"/>
    <property type="match status" value="1"/>
</dbReference>
<evidence type="ECO:0000256" key="3">
    <source>
        <dbReference type="ARBA" id="ARBA00022840"/>
    </source>
</evidence>
<evidence type="ECO:0000256" key="2">
    <source>
        <dbReference type="ARBA" id="ARBA00022741"/>
    </source>
</evidence>
<accession>A0A1R4I7T5</accession>
<dbReference type="GO" id="GO:0005524">
    <property type="term" value="F:ATP binding"/>
    <property type="evidence" value="ECO:0007669"/>
    <property type="project" value="UniProtKB-KW"/>
</dbReference>
<dbReference type="AlphaFoldDB" id="A0A1R4I7T5"/>
<dbReference type="OrthoDB" id="9806903at2"/>
<dbReference type="EMBL" id="FUKR01000002">
    <property type="protein sequence ID" value="SJN15887.1"/>
    <property type="molecule type" value="Genomic_DNA"/>
</dbReference>
<reference evidence="7" key="1">
    <citation type="submission" date="2017-02" db="EMBL/GenBank/DDBJ databases">
        <authorList>
            <person name="Dridi B."/>
        </authorList>
    </citation>
    <scope>NUCLEOTIDE SEQUENCE [LARGE SCALE GENOMIC DNA]</scope>
    <source>
        <strain evidence="7">EB411</strain>
    </source>
</reference>
<evidence type="ECO:0000313" key="6">
    <source>
        <dbReference type="EMBL" id="SJN15887.1"/>
    </source>
</evidence>
<evidence type="ECO:0000313" key="7">
    <source>
        <dbReference type="Proteomes" id="UP000196778"/>
    </source>
</evidence>
<dbReference type="Gene3D" id="1.10.8.60">
    <property type="match status" value="2"/>
</dbReference>
<keyword evidence="2" id="KW-0547">Nucleotide-binding</keyword>
<keyword evidence="7" id="KW-1185">Reference proteome</keyword>
<dbReference type="PANTHER" id="PTHR43392">
    <property type="entry name" value="AAA-TYPE ATPASE FAMILY PROTEIN / ANKYRIN REPEAT FAMILY PROTEIN"/>
    <property type="match status" value="1"/>
</dbReference>
<feature type="domain" description="AAA+ ATPase" evidence="5">
    <location>
        <begin position="488"/>
        <end position="628"/>
    </location>
</feature>
<dbReference type="GO" id="GO:0016887">
    <property type="term" value="F:ATP hydrolysis activity"/>
    <property type="evidence" value="ECO:0007669"/>
    <property type="project" value="InterPro"/>
</dbReference>
<dbReference type="InterPro" id="IPR000641">
    <property type="entry name" value="CbxX/CfxQ"/>
</dbReference>
<dbReference type="CDD" id="cd00009">
    <property type="entry name" value="AAA"/>
    <property type="match status" value="2"/>
</dbReference>
<comment type="similarity">
    <text evidence="1">Belongs to the CbxX/CfxQ family.</text>
</comment>
<dbReference type="Gene3D" id="3.40.50.300">
    <property type="entry name" value="P-loop containing nucleotide triphosphate hydrolases"/>
    <property type="match status" value="2"/>
</dbReference>
<evidence type="ECO:0000259" key="5">
    <source>
        <dbReference type="SMART" id="SM00382"/>
    </source>
</evidence>
<dbReference type="Pfam" id="PF00004">
    <property type="entry name" value="AAA"/>
    <property type="match status" value="2"/>
</dbReference>
<dbReference type="InterPro" id="IPR041627">
    <property type="entry name" value="AAA_lid_6"/>
</dbReference>
<dbReference type="InterPro" id="IPR012334">
    <property type="entry name" value="Pectin_lyas_fold"/>
</dbReference>